<comment type="caution">
    <text evidence="2">The sequence shown here is derived from an EMBL/GenBank/DDBJ whole genome shotgun (WGS) entry which is preliminary data.</text>
</comment>
<reference evidence="2 3" key="1">
    <citation type="submission" date="2016-05" db="EMBL/GenBank/DDBJ databases">
        <title>Draft Genome Sequences of Stenotrophomonas maltophilia Strains Sm32COP, Sm41DVV, Sm46PAILV, SmF3, SmF22, SmSOFb1 and SmCVFa1, Isolated from Different Manures, in France.</title>
        <authorList>
            <person name="Nazaret S."/>
            <person name="Bodilis J."/>
        </authorList>
    </citation>
    <scope>NUCLEOTIDE SEQUENCE [LARGE SCALE GENOMIC DNA]</scope>
    <source>
        <strain evidence="2 3">Sm46PAILV</strain>
    </source>
</reference>
<protein>
    <submittedName>
        <fullName evidence="2">XRE family transcriptional regulator</fullName>
    </submittedName>
</protein>
<sequence>MARKDNPQGTDNVLHDLGFDDAEELSAKAALALKLNELIDQRGLSQMEAATITGMTQPKVSQVRRYKLQNISLERLMQALVSFDQCIEIVVHPARRTDAAGISVAA</sequence>
<organism evidence="2 3">
    <name type="scientific">Stenotrophomonas maltophilia</name>
    <name type="common">Pseudomonas maltophilia</name>
    <name type="synonym">Xanthomonas maltophilia</name>
    <dbReference type="NCBI Taxonomy" id="40324"/>
    <lineage>
        <taxon>Bacteria</taxon>
        <taxon>Pseudomonadati</taxon>
        <taxon>Pseudomonadota</taxon>
        <taxon>Gammaproteobacteria</taxon>
        <taxon>Lysobacterales</taxon>
        <taxon>Lysobacteraceae</taxon>
        <taxon>Stenotrophomonas</taxon>
        <taxon>Stenotrophomonas maltophilia group</taxon>
    </lineage>
</organism>
<evidence type="ECO:0000313" key="3">
    <source>
        <dbReference type="Proteomes" id="UP000092256"/>
    </source>
</evidence>
<dbReference type="Gene3D" id="1.10.260.40">
    <property type="entry name" value="lambda repressor-like DNA-binding domains"/>
    <property type="match status" value="1"/>
</dbReference>
<gene>
    <name evidence="2" type="ORF">A9K58_09230</name>
</gene>
<accession>A0A1A6XXQ3</accession>
<dbReference type="AlphaFoldDB" id="A0A1A6XXQ3"/>
<dbReference type="Pfam" id="PF13744">
    <property type="entry name" value="HTH_37"/>
    <property type="match status" value="1"/>
</dbReference>
<dbReference type="GO" id="GO:0003677">
    <property type="term" value="F:DNA binding"/>
    <property type="evidence" value="ECO:0007669"/>
    <property type="project" value="InterPro"/>
</dbReference>
<proteinExistence type="predicted"/>
<evidence type="ECO:0000313" key="2">
    <source>
        <dbReference type="EMBL" id="OBU67356.1"/>
    </source>
</evidence>
<dbReference type="SUPFAM" id="SSF47413">
    <property type="entry name" value="lambda repressor-like DNA-binding domains"/>
    <property type="match status" value="1"/>
</dbReference>
<dbReference type="OrthoDB" id="9795596at2"/>
<name>A0A1A6XXQ3_STEMA</name>
<evidence type="ECO:0000259" key="1">
    <source>
        <dbReference type="Pfam" id="PF13744"/>
    </source>
</evidence>
<dbReference type="InterPro" id="IPR039554">
    <property type="entry name" value="HigA2-like_HTH"/>
</dbReference>
<dbReference type="Proteomes" id="UP000092256">
    <property type="component" value="Unassembled WGS sequence"/>
</dbReference>
<dbReference type="InterPro" id="IPR010982">
    <property type="entry name" value="Lambda_DNA-bd_dom_sf"/>
</dbReference>
<dbReference type="RefSeq" id="WP_065199104.1">
    <property type="nucleotide sequence ID" value="NZ_CP104289.1"/>
</dbReference>
<dbReference type="EMBL" id="LYVJ01000006">
    <property type="protein sequence ID" value="OBU67356.1"/>
    <property type="molecule type" value="Genomic_DNA"/>
</dbReference>
<feature type="domain" description="HigA2-like helix-turn-helix" evidence="1">
    <location>
        <begin position="13"/>
        <end position="91"/>
    </location>
</feature>